<accession>A0A166KCV0</accession>
<dbReference type="EMBL" id="KV417545">
    <property type="protein sequence ID" value="KZP21778.1"/>
    <property type="molecule type" value="Genomic_DNA"/>
</dbReference>
<protein>
    <submittedName>
        <fullName evidence="1">Uncharacterized protein</fullName>
    </submittedName>
</protein>
<name>A0A166KCV0_9AGAM</name>
<evidence type="ECO:0000313" key="2">
    <source>
        <dbReference type="Proteomes" id="UP000076532"/>
    </source>
</evidence>
<dbReference type="Proteomes" id="UP000076532">
    <property type="component" value="Unassembled WGS sequence"/>
</dbReference>
<reference evidence="1 2" key="1">
    <citation type="journal article" date="2016" name="Mol. Biol. Evol.">
        <title>Comparative Genomics of Early-Diverging Mushroom-Forming Fungi Provides Insights into the Origins of Lignocellulose Decay Capabilities.</title>
        <authorList>
            <person name="Nagy L.G."/>
            <person name="Riley R."/>
            <person name="Tritt A."/>
            <person name="Adam C."/>
            <person name="Daum C."/>
            <person name="Floudas D."/>
            <person name="Sun H."/>
            <person name="Yadav J.S."/>
            <person name="Pangilinan J."/>
            <person name="Larsson K.H."/>
            <person name="Matsuura K."/>
            <person name="Barry K."/>
            <person name="Labutti K."/>
            <person name="Kuo R."/>
            <person name="Ohm R.A."/>
            <person name="Bhattacharya S.S."/>
            <person name="Shirouzu T."/>
            <person name="Yoshinaga Y."/>
            <person name="Martin F.M."/>
            <person name="Grigoriev I.V."/>
            <person name="Hibbett D.S."/>
        </authorList>
    </citation>
    <scope>NUCLEOTIDE SEQUENCE [LARGE SCALE GENOMIC DNA]</scope>
    <source>
        <strain evidence="1 2">CBS 109695</strain>
    </source>
</reference>
<organism evidence="1 2">
    <name type="scientific">Athelia psychrophila</name>
    <dbReference type="NCBI Taxonomy" id="1759441"/>
    <lineage>
        <taxon>Eukaryota</taxon>
        <taxon>Fungi</taxon>
        <taxon>Dikarya</taxon>
        <taxon>Basidiomycota</taxon>
        <taxon>Agaricomycotina</taxon>
        <taxon>Agaricomycetes</taxon>
        <taxon>Agaricomycetidae</taxon>
        <taxon>Atheliales</taxon>
        <taxon>Atheliaceae</taxon>
        <taxon>Athelia</taxon>
    </lineage>
</organism>
<gene>
    <name evidence="1" type="ORF">FIBSPDRAFT_890989</name>
</gene>
<proteinExistence type="predicted"/>
<evidence type="ECO:0000313" key="1">
    <source>
        <dbReference type="EMBL" id="KZP21778.1"/>
    </source>
</evidence>
<sequence>MTLYWLHRLTFPAATRPANRDEGSDRCEFGLAADMSIMSSVRHLRADHSRLLTRKHGGKVFDGRQQHGRSLAAPLVWVIWGLEDVEDKRTQKMMRLVYKAAGIMACTAAVFCAQRDARMARSRGERNDGE</sequence>
<dbReference type="AlphaFoldDB" id="A0A166KCV0"/>
<keyword evidence="2" id="KW-1185">Reference proteome</keyword>